<sequence>MALNRADPLLYLPPVGGAELVVYHYVVVGTLAVVCFDLLDSSFEDYAIFTQKRWTPITCLYAISRFSTLAFVLQDLLSQYVLATNCQFWTTFSSIFFVLAHASTSAMFLVRASVVYNRFRWLIVFFAFAWVVAVCGCTLIFIATTTMHLGPTHLCLGGIKGPYLMATIFIQCAYDTIICGAITYKLGVENRDEYVSGRWKPWRLPVTMNFHRLEQRFMQDSQIFYLLTMCFKIPEIIIYFALATSHVVPTGPVILIMAFADTAVTSIMAGRMYRRMKLGRPGLLEGAITIETFALDRLTVTVIQTRSRAI</sequence>
<protein>
    <submittedName>
        <fullName evidence="2">Uncharacterized protein</fullName>
    </submittedName>
</protein>
<keyword evidence="1" id="KW-0472">Membrane</keyword>
<name>A0A9P6EH43_9AGAR</name>
<feature type="transmembrane region" description="Helical" evidence="1">
    <location>
        <begin position="122"/>
        <end position="143"/>
    </location>
</feature>
<feature type="transmembrane region" description="Helical" evidence="1">
    <location>
        <begin position="163"/>
        <end position="184"/>
    </location>
</feature>
<feature type="transmembrane region" description="Helical" evidence="1">
    <location>
        <begin position="223"/>
        <end position="242"/>
    </location>
</feature>
<keyword evidence="1" id="KW-1133">Transmembrane helix</keyword>
<gene>
    <name evidence="2" type="ORF">CPB83DRAFT_906466</name>
</gene>
<dbReference type="AlphaFoldDB" id="A0A9P6EH43"/>
<comment type="caution">
    <text evidence="2">The sequence shown here is derived from an EMBL/GenBank/DDBJ whole genome shotgun (WGS) entry which is preliminary data.</text>
</comment>
<evidence type="ECO:0000313" key="3">
    <source>
        <dbReference type="Proteomes" id="UP000807306"/>
    </source>
</evidence>
<dbReference type="Proteomes" id="UP000807306">
    <property type="component" value="Unassembled WGS sequence"/>
</dbReference>
<evidence type="ECO:0000256" key="1">
    <source>
        <dbReference type="SAM" id="Phobius"/>
    </source>
</evidence>
<dbReference type="EMBL" id="MU157849">
    <property type="protein sequence ID" value="KAF9528981.1"/>
    <property type="molecule type" value="Genomic_DNA"/>
</dbReference>
<evidence type="ECO:0000313" key="2">
    <source>
        <dbReference type="EMBL" id="KAF9528981.1"/>
    </source>
</evidence>
<accession>A0A9P6EH43</accession>
<organism evidence="2 3">
    <name type="scientific">Crepidotus variabilis</name>
    <dbReference type="NCBI Taxonomy" id="179855"/>
    <lineage>
        <taxon>Eukaryota</taxon>
        <taxon>Fungi</taxon>
        <taxon>Dikarya</taxon>
        <taxon>Basidiomycota</taxon>
        <taxon>Agaricomycotina</taxon>
        <taxon>Agaricomycetes</taxon>
        <taxon>Agaricomycetidae</taxon>
        <taxon>Agaricales</taxon>
        <taxon>Agaricineae</taxon>
        <taxon>Crepidotaceae</taxon>
        <taxon>Crepidotus</taxon>
    </lineage>
</organism>
<feature type="transmembrane region" description="Helical" evidence="1">
    <location>
        <begin position="20"/>
        <end position="39"/>
    </location>
</feature>
<feature type="transmembrane region" description="Helical" evidence="1">
    <location>
        <begin position="60"/>
        <end position="82"/>
    </location>
</feature>
<feature type="transmembrane region" description="Helical" evidence="1">
    <location>
        <begin position="88"/>
        <end position="110"/>
    </location>
</feature>
<dbReference type="OrthoDB" id="3038990at2759"/>
<proteinExistence type="predicted"/>
<feature type="transmembrane region" description="Helical" evidence="1">
    <location>
        <begin position="254"/>
        <end position="273"/>
    </location>
</feature>
<keyword evidence="3" id="KW-1185">Reference proteome</keyword>
<keyword evidence="1" id="KW-0812">Transmembrane</keyword>
<reference evidence="2" key="1">
    <citation type="submission" date="2020-11" db="EMBL/GenBank/DDBJ databases">
        <authorList>
            <consortium name="DOE Joint Genome Institute"/>
            <person name="Ahrendt S."/>
            <person name="Riley R."/>
            <person name="Andreopoulos W."/>
            <person name="Labutti K."/>
            <person name="Pangilinan J."/>
            <person name="Ruiz-Duenas F.J."/>
            <person name="Barrasa J.M."/>
            <person name="Sanchez-Garcia M."/>
            <person name="Camarero S."/>
            <person name="Miyauchi S."/>
            <person name="Serrano A."/>
            <person name="Linde D."/>
            <person name="Babiker R."/>
            <person name="Drula E."/>
            <person name="Ayuso-Fernandez I."/>
            <person name="Pacheco R."/>
            <person name="Padilla G."/>
            <person name="Ferreira P."/>
            <person name="Barriuso J."/>
            <person name="Kellner H."/>
            <person name="Castanera R."/>
            <person name="Alfaro M."/>
            <person name="Ramirez L."/>
            <person name="Pisabarro A.G."/>
            <person name="Kuo A."/>
            <person name="Tritt A."/>
            <person name="Lipzen A."/>
            <person name="He G."/>
            <person name="Yan M."/>
            <person name="Ng V."/>
            <person name="Cullen D."/>
            <person name="Martin F."/>
            <person name="Rosso M.-N."/>
            <person name="Henrissat B."/>
            <person name="Hibbett D."/>
            <person name="Martinez A.T."/>
            <person name="Grigoriev I.V."/>
        </authorList>
    </citation>
    <scope>NUCLEOTIDE SEQUENCE</scope>
    <source>
        <strain evidence="2">CBS 506.95</strain>
    </source>
</reference>